<sequence length="519" mass="55855">MARVTFAVLVSLAYALGGRASPVEPPSVAHKIGASHLRRNHGGPGSASFGGIINDSSAPSLQNSEVQDLSRLATRSTPSILTDHGQWSIQGCFVDDPQHRIIAAEVQGNLPLTVERCMGRCWQFQYTVAGIENGRDCYCAESIDIYALKPAHLDECKSPCVGDESHACGGTARLLLYHHSSGTLYTPSRERIGDWESRGCYTDSPHARTLPYQFFTDGGMTIEKCTQICYEGGFEYAGTERASECYCGSSIENEGKQRPAQECDQACVGNGAQQCGGVHRLNIYHYEGQTLPTLKGLPSAADAFRPPTASWVYDGCHLDSALNRVLKHSVDVEGGMTIEKCAGACHVKGFIYAGIANGNECYCDNEHSAIPATIGCETPCSGNPEQNCGGIDRIIIYHLDGAKKEVSVPAPSSEDETEGWAFLTWLGHGCYVDSVTARIMSQIVTDEPMTVEHCLSLCQDVGFTVAGMEAGSECFCTTSLPPSKLQADPKECSTPCEGNPEQICGGPERLTVMYYSHAS</sequence>
<dbReference type="AlphaFoldDB" id="G4T7Q8"/>
<dbReference type="eggNOG" id="KOG4157">
    <property type="taxonomic scope" value="Eukaryota"/>
</dbReference>
<feature type="domain" description="WSC" evidence="8">
    <location>
        <begin position="86"/>
        <end position="180"/>
    </location>
</feature>
<keyword evidence="5" id="KW-0472">Membrane</keyword>
<dbReference type="InterPro" id="IPR051836">
    <property type="entry name" value="Kremen_rcpt"/>
</dbReference>
<dbReference type="GO" id="GO:0005886">
    <property type="term" value="C:plasma membrane"/>
    <property type="evidence" value="ECO:0007669"/>
    <property type="project" value="TreeGrafter"/>
</dbReference>
<keyword evidence="4" id="KW-1133">Transmembrane helix</keyword>
<feature type="domain" description="WSC" evidence="8">
    <location>
        <begin position="310"/>
        <end position="400"/>
    </location>
</feature>
<feature type="chain" id="PRO_5003468783" description="WSC domain-containing protein" evidence="7">
    <location>
        <begin position="21"/>
        <end position="519"/>
    </location>
</feature>
<dbReference type="PANTHER" id="PTHR24269:SF16">
    <property type="entry name" value="PROTEIN SLG1"/>
    <property type="match status" value="1"/>
</dbReference>
<keyword evidence="3 7" id="KW-0732">Signal</keyword>
<keyword evidence="2" id="KW-0812">Transmembrane</keyword>
<feature type="domain" description="WSC" evidence="8">
    <location>
        <begin position="194"/>
        <end position="287"/>
    </location>
</feature>
<dbReference type="PROSITE" id="PS51212">
    <property type="entry name" value="WSC"/>
    <property type="match status" value="4"/>
</dbReference>
<dbReference type="Proteomes" id="UP000007148">
    <property type="component" value="Unassembled WGS sequence"/>
</dbReference>
<organism evidence="9 10">
    <name type="scientific">Serendipita indica (strain DSM 11827)</name>
    <name type="common">Root endophyte fungus</name>
    <name type="synonym">Piriformospora indica</name>
    <dbReference type="NCBI Taxonomy" id="1109443"/>
    <lineage>
        <taxon>Eukaryota</taxon>
        <taxon>Fungi</taxon>
        <taxon>Dikarya</taxon>
        <taxon>Basidiomycota</taxon>
        <taxon>Agaricomycotina</taxon>
        <taxon>Agaricomycetes</taxon>
        <taxon>Sebacinales</taxon>
        <taxon>Serendipitaceae</taxon>
        <taxon>Serendipita</taxon>
    </lineage>
</organism>
<feature type="domain" description="WSC" evidence="8">
    <location>
        <begin position="424"/>
        <end position="516"/>
    </location>
</feature>
<evidence type="ECO:0000313" key="10">
    <source>
        <dbReference type="Proteomes" id="UP000007148"/>
    </source>
</evidence>
<keyword evidence="10" id="KW-1185">Reference proteome</keyword>
<comment type="caution">
    <text evidence="9">The sequence shown here is derived from an EMBL/GenBank/DDBJ whole genome shotgun (WGS) entry which is preliminary data.</text>
</comment>
<evidence type="ECO:0000313" key="9">
    <source>
        <dbReference type="EMBL" id="CCA67345.1"/>
    </source>
</evidence>
<dbReference type="InParanoid" id="G4T7Q8"/>
<dbReference type="STRING" id="1109443.G4T7Q8"/>
<reference evidence="9 10" key="1">
    <citation type="journal article" date="2011" name="PLoS Pathog.">
        <title>Endophytic Life Strategies Decoded by Genome and Transcriptome Analyses of the Mutualistic Root Symbiont Piriformospora indica.</title>
        <authorList>
            <person name="Zuccaro A."/>
            <person name="Lahrmann U."/>
            <person name="Guldener U."/>
            <person name="Langen G."/>
            <person name="Pfiffi S."/>
            <person name="Biedenkopf D."/>
            <person name="Wong P."/>
            <person name="Samans B."/>
            <person name="Grimm C."/>
            <person name="Basiewicz M."/>
            <person name="Murat C."/>
            <person name="Martin F."/>
            <person name="Kogel K.H."/>
        </authorList>
    </citation>
    <scope>NUCLEOTIDE SEQUENCE [LARGE SCALE GENOMIC DNA]</scope>
    <source>
        <strain evidence="9 10">DSM 11827</strain>
    </source>
</reference>
<evidence type="ECO:0000256" key="6">
    <source>
        <dbReference type="ARBA" id="ARBA00023180"/>
    </source>
</evidence>
<dbReference type="HOGENOM" id="CLU_026396_1_0_1"/>
<gene>
    <name evidence="9" type="ORF">PIIN_01175</name>
</gene>
<name>G4T7Q8_SERID</name>
<accession>G4T7Q8</accession>
<evidence type="ECO:0000256" key="2">
    <source>
        <dbReference type="ARBA" id="ARBA00022692"/>
    </source>
</evidence>
<proteinExistence type="predicted"/>
<evidence type="ECO:0000256" key="7">
    <source>
        <dbReference type="SAM" id="SignalP"/>
    </source>
</evidence>
<dbReference type="EMBL" id="CAFZ01000012">
    <property type="protein sequence ID" value="CCA67345.1"/>
    <property type="molecule type" value="Genomic_DNA"/>
</dbReference>
<dbReference type="InterPro" id="IPR002889">
    <property type="entry name" value="WSC_carb-bd"/>
</dbReference>
<protein>
    <recommendedName>
        <fullName evidence="8">WSC domain-containing protein</fullName>
    </recommendedName>
</protein>
<dbReference type="Pfam" id="PF01822">
    <property type="entry name" value="WSC"/>
    <property type="match status" value="4"/>
</dbReference>
<evidence type="ECO:0000259" key="8">
    <source>
        <dbReference type="PROSITE" id="PS51212"/>
    </source>
</evidence>
<evidence type="ECO:0000256" key="4">
    <source>
        <dbReference type="ARBA" id="ARBA00022989"/>
    </source>
</evidence>
<evidence type="ECO:0000256" key="5">
    <source>
        <dbReference type="ARBA" id="ARBA00023136"/>
    </source>
</evidence>
<dbReference type="OrthoDB" id="5985073at2759"/>
<dbReference type="SMART" id="SM00321">
    <property type="entry name" value="WSC"/>
    <property type="match status" value="4"/>
</dbReference>
<evidence type="ECO:0000256" key="1">
    <source>
        <dbReference type="ARBA" id="ARBA00004167"/>
    </source>
</evidence>
<comment type="subcellular location">
    <subcellularLocation>
        <location evidence="1">Membrane</location>
        <topology evidence="1">Single-pass membrane protein</topology>
    </subcellularLocation>
</comment>
<evidence type="ECO:0000256" key="3">
    <source>
        <dbReference type="ARBA" id="ARBA00022729"/>
    </source>
</evidence>
<feature type="signal peptide" evidence="7">
    <location>
        <begin position="1"/>
        <end position="20"/>
    </location>
</feature>
<keyword evidence="6" id="KW-0325">Glycoprotein</keyword>
<dbReference type="PANTHER" id="PTHR24269">
    <property type="entry name" value="KREMEN PROTEIN"/>
    <property type="match status" value="1"/>
</dbReference>